<evidence type="ECO:0000313" key="5">
    <source>
        <dbReference type="Proteomes" id="UP000192578"/>
    </source>
</evidence>
<keyword evidence="5" id="KW-1185">Reference proteome</keyword>
<dbReference type="AlphaFoldDB" id="A0A1W0WLY6"/>
<name>A0A1W0WLY6_HYPEX</name>
<accession>A0A1W0WLY6</accession>
<protein>
    <submittedName>
        <fullName evidence="4">Uncharacterized protein</fullName>
    </submittedName>
</protein>
<dbReference type="Pfam" id="PF04886">
    <property type="entry name" value="PT"/>
    <property type="match status" value="1"/>
</dbReference>
<evidence type="ECO:0000313" key="4">
    <source>
        <dbReference type="EMBL" id="OQV16215.1"/>
    </source>
</evidence>
<dbReference type="Proteomes" id="UP000192578">
    <property type="component" value="Unassembled WGS sequence"/>
</dbReference>
<evidence type="ECO:0000256" key="2">
    <source>
        <dbReference type="ARBA" id="ARBA00022737"/>
    </source>
</evidence>
<comment type="caution">
    <text evidence="4">The sequence shown here is derived from an EMBL/GenBank/DDBJ whole genome shotgun (WGS) entry which is preliminary data.</text>
</comment>
<reference evidence="5" key="1">
    <citation type="submission" date="2017-01" db="EMBL/GenBank/DDBJ databases">
        <title>Comparative genomics of anhydrobiosis in the tardigrade Hypsibius dujardini.</title>
        <authorList>
            <person name="Yoshida Y."/>
            <person name="Koutsovoulos G."/>
            <person name="Laetsch D."/>
            <person name="Stevens L."/>
            <person name="Kumar S."/>
            <person name="Horikawa D."/>
            <person name="Ishino K."/>
            <person name="Komine S."/>
            <person name="Tomita M."/>
            <person name="Blaxter M."/>
            <person name="Arakawa K."/>
        </authorList>
    </citation>
    <scope>NUCLEOTIDE SEQUENCE [LARGE SCALE GENOMIC DNA]</scope>
    <source>
        <strain evidence="5">Z151</strain>
    </source>
</reference>
<dbReference type="InterPro" id="IPR006970">
    <property type="entry name" value="PT"/>
</dbReference>
<keyword evidence="2" id="KW-0677">Repeat</keyword>
<keyword evidence="1" id="KW-0732">Signal</keyword>
<feature type="compositionally biased region" description="Basic and acidic residues" evidence="3">
    <location>
        <begin position="34"/>
        <end position="51"/>
    </location>
</feature>
<sequence length="82" mass="9011">MVFGNNAGVIGIKRGLFRPAVIHSRPTVRPSDPPTDRPTHRPTDPPTDRPTHRPTNRPTDRPSAGLPHCVPMRSILPLPVDV</sequence>
<proteinExistence type="predicted"/>
<organism evidence="4 5">
    <name type="scientific">Hypsibius exemplaris</name>
    <name type="common">Freshwater tardigrade</name>
    <dbReference type="NCBI Taxonomy" id="2072580"/>
    <lineage>
        <taxon>Eukaryota</taxon>
        <taxon>Metazoa</taxon>
        <taxon>Ecdysozoa</taxon>
        <taxon>Tardigrada</taxon>
        <taxon>Eutardigrada</taxon>
        <taxon>Parachela</taxon>
        <taxon>Hypsibioidea</taxon>
        <taxon>Hypsibiidae</taxon>
        <taxon>Hypsibius</taxon>
    </lineage>
</organism>
<evidence type="ECO:0000256" key="3">
    <source>
        <dbReference type="SAM" id="MobiDB-lite"/>
    </source>
</evidence>
<evidence type="ECO:0000256" key="1">
    <source>
        <dbReference type="ARBA" id="ARBA00022729"/>
    </source>
</evidence>
<dbReference type="EMBL" id="MTYJ01000077">
    <property type="protein sequence ID" value="OQV16215.1"/>
    <property type="molecule type" value="Genomic_DNA"/>
</dbReference>
<gene>
    <name evidence="4" type="ORF">BV898_09699</name>
</gene>
<feature type="region of interest" description="Disordered" evidence="3">
    <location>
        <begin position="14"/>
        <end position="82"/>
    </location>
</feature>